<dbReference type="GeneID" id="65916567"/>
<reference evidence="2 3" key="1">
    <citation type="journal article" date="2015" name="Genome Announc.">
        <title>Expanding the biotechnology potential of lactobacilli through comparative genomics of 213 strains and associated genera.</title>
        <authorList>
            <person name="Sun Z."/>
            <person name="Harris H.M."/>
            <person name="McCann A."/>
            <person name="Guo C."/>
            <person name="Argimon S."/>
            <person name="Zhang W."/>
            <person name="Yang X."/>
            <person name="Jeffery I.B."/>
            <person name="Cooney J.C."/>
            <person name="Kagawa T.F."/>
            <person name="Liu W."/>
            <person name="Song Y."/>
            <person name="Salvetti E."/>
            <person name="Wrobel A."/>
            <person name="Rasinkangas P."/>
            <person name="Parkhill J."/>
            <person name="Rea M.C."/>
            <person name="O'Sullivan O."/>
            <person name="Ritari J."/>
            <person name="Douillard F.P."/>
            <person name="Paul Ross R."/>
            <person name="Yang R."/>
            <person name="Briner A.E."/>
            <person name="Felis G.E."/>
            <person name="de Vos W.M."/>
            <person name="Barrangou R."/>
            <person name="Klaenhammer T.R."/>
            <person name="Caufield P.W."/>
            <person name="Cui Y."/>
            <person name="Zhang H."/>
            <person name="O'Toole P.W."/>
        </authorList>
    </citation>
    <scope>NUCLEOTIDE SEQUENCE [LARGE SCALE GENOMIC DNA]</scope>
    <source>
        <strain evidence="2 3">DSM 20001</strain>
    </source>
</reference>
<dbReference type="CDD" id="cd06588">
    <property type="entry name" value="PhnB_like"/>
    <property type="match status" value="1"/>
</dbReference>
<dbReference type="InterPro" id="IPR009725">
    <property type="entry name" value="3_dmu_93_MTrfase"/>
</dbReference>
<dbReference type="PATRIC" id="fig|913848.6.peg.1322"/>
<name>A0A0R1F3K5_9LACO</name>
<dbReference type="Gene3D" id="3.30.720.110">
    <property type="match status" value="1"/>
</dbReference>
<dbReference type="AlphaFoldDB" id="A0A0R1F3K5"/>
<gene>
    <name evidence="2" type="ORF">FD22_GL001284</name>
</gene>
<sequence>MEQDRPISFFSFPGTAAAAVNFYVQLFPNSELIELTYFGDEQPELTGKVYNASFTLMGQSFYALDFTPKEAPPASWQTSQFIEFSDTHLFDRIFTTLASSGHVLMGPEPIAQFDKAAWVTDQFGITWQLVHRAA</sequence>
<dbReference type="PANTHER" id="PTHR33990:SF4">
    <property type="entry name" value="PHNB-LIKE DOMAIN-CONTAINING PROTEIN"/>
    <property type="match status" value="1"/>
</dbReference>
<comment type="caution">
    <text evidence="2">The sequence shown here is derived from an EMBL/GenBank/DDBJ whole genome shotgun (WGS) entry which is preliminary data.</text>
</comment>
<dbReference type="EMBL" id="AZCN01000033">
    <property type="protein sequence ID" value="KRK16358.1"/>
    <property type="molecule type" value="Genomic_DNA"/>
</dbReference>
<proteinExistence type="predicted"/>
<dbReference type="Gene3D" id="3.30.720.100">
    <property type="match status" value="1"/>
</dbReference>
<evidence type="ECO:0000259" key="1">
    <source>
        <dbReference type="Pfam" id="PF06983"/>
    </source>
</evidence>
<protein>
    <recommendedName>
        <fullName evidence="1">PhnB-like domain-containing protein</fullName>
    </recommendedName>
</protein>
<accession>A0A0R1F3K5</accession>
<dbReference type="eggNOG" id="COG3865">
    <property type="taxonomic scope" value="Bacteria"/>
</dbReference>
<evidence type="ECO:0000313" key="2">
    <source>
        <dbReference type="EMBL" id="KRK16358.1"/>
    </source>
</evidence>
<dbReference type="Proteomes" id="UP000051181">
    <property type="component" value="Unassembled WGS sequence"/>
</dbReference>
<organism evidence="2 3">
    <name type="scientific">Loigolactobacillus coryniformis subsp. coryniformis KCTC 3167 = DSM 20001</name>
    <dbReference type="NCBI Taxonomy" id="913848"/>
    <lineage>
        <taxon>Bacteria</taxon>
        <taxon>Bacillati</taxon>
        <taxon>Bacillota</taxon>
        <taxon>Bacilli</taxon>
        <taxon>Lactobacillales</taxon>
        <taxon>Lactobacillaceae</taxon>
        <taxon>Loigolactobacillus</taxon>
    </lineage>
</organism>
<dbReference type="SUPFAM" id="SSF54593">
    <property type="entry name" value="Glyoxalase/Bleomycin resistance protein/Dihydroxybiphenyl dioxygenase"/>
    <property type="match status" value="1"/>
</dbReference>
<dbReference type="PANTHER" id="PTHR33990">
    <property type="entry name" value="PROTEIN YJDN-RELATED"/>
    <property type="match status" value="1"/>
</dbReference>
<feature type="domain" description="PhnB-like" evidence="1">
    <location>
        <begin position="7"/>
        <end position="130"/>
    </location>
</feature>
<dbReference type="InterPro" id="IPR029068">
    <property type="entry name" value="Glyas_Bleomycin-R_OHBP_Dase"/>
</dbReference>
<dbReference type="PIRSF" id="PIRSF021700">
    <property type="entry name" value="3_dmu_93_MTrfase"/>
    <property type="match status" value="1"/>
</dbReference>
<dbReference type="Pfam" id="PF06983">
    <property type="entry name" value="3-dmu-9_3-mt"/>
    <property type="match status" value="1"/>
</dbReference>
<evidence type="ECO:0000313" key="3">
    <source>
        <dbReference type="Proteomes" id="UP000051181"/>
    </source>
</evidence>
<dbReference type="RefSeq" id="WP_010011897.1">
    <property type="nucleotide sequence ID" value="NZ_AZCN01000033.1"/>
</dbReference>
<dbReference type="InterPro" id="IPR028973">
    <property type="entry name" value="PhnB-like"/>
</dbReference>